<dbReference type="PANTHER" id="PTHR43464">
    <property type="entry name" value="METHYLTRANSFERASE"/>
    <property type="match status" value="1"/>
</dbReference>
<dbReference type="Proteomes" id="UP000837857">
    <property type="component" value="Chromosome 17"/>
</dbReference>
<proteinExistence type="inferred from homology"/>
<keyword evidence="2" id="KW-0808">Transferase</keyword>
<dbReference type="SUPFAM" id="SSF53335">
    <property type="entry name" value="S-adenosyl-L-methionine-dependent methyltransferases"/>
    <property type="match status" value="1"/>
</dbReference>
<protein>
    <recommendedName>
        <fullName evidence="7">Polyprenyldihydroxybenzoate methyltransferase</fullName>
    </recommendedName>
</protein>
<evidence type="ECO:0008006" key="7">
    <source>
        <dbReference type="Google" id="ProtNLM"/>
    </source>
</evidence>
<dbReference type="EMBL" id="OW152829">
    <property type="protein sequence ID" value="CAH2047069.1"/>
    <property type="molecule type" value="Genomic_DNA"/>
</dbReference>
<keyword evidence="1" id="KW-0489">Methyltransferase</keyword>
<keyword evidence="4" id="KW-0949">S-adenosyl-L-methionine</keyword>
<evidence type="ECO:0000313" key="6">
    <source>
        <dbReference type="Proteomes" id="UP000837857"/>
    </source>
</evidence>
<dbReference type="InterPro" id="IPR010233">
    <property type="entry name" value="UbiG_MeTrfase"/>
</dbReference>
<evidence type="ECO:0000256" key="3">
    <source>
        <dbReference type="ARBA" id="ARBA00022688"/>
    </source>
</evidence>
<reference evidence="5" key="1">
    <citation type="submission" date="2022-03" db="EMBL/GenBank/DDBJ databases">
        <authorList>
            <person name="Martin H S."/>
        </authorList>
    </citation>
    <scope>NUCLEOTIDE SEQUENCE</scope>
</reference>
<dbReference type="InterPro" id="IPR029063">
    <property type="entry name" value="SAM-dependent_MTases_sf"/>
</dbReference>
<evidence type="ECO:0000256" key="1">
    <source>
        <dbReference type="ARBA" id="ARBA00022603"/>
    </source>
</evidence>
<accession>A0ABN8I4I7</accession>
<dbReference type="HAMAP" id="MF_00472">
    <property type="entry name" value="UbiG"/>
    <property type="match status" value="1"/>
</dbReference>
<dbReference type="Pfam" id="PF13489">
    <property type="entry name" value="Methyltransf_23"/>
    <property type="match status" value="1"/>
</dbReference>
<gene>
    <name evidence="5" type="ORF">IPOD504_LOCUS5615</name>
</gene>
<organism evidence="5 6">
    <name type="scientific">Iphiclides podalirius</name>
    <name type="common">scarce swallowtail</name>
    <dbReference type="NCBI Taxonomy" id="110791"/>
    <lineage>
        <taxon>Eukaryota</taxon>
        <taxon>Metazoa</taxon>
        <taxon>Ecdysozoa</taxon>
        <taxon>Arthropoda</taxon>
        <taxon>Hexapoda</taxon>
        <taxon>Insecta</taxon>
        <taxon>Pterygota</taxon>
        <taxon>Neoptera</taxon>
        <taxon>Endopterygota</taxon>
        <taxon>Lepidoptera</taxon>
        <taxon>Glossata</taxon>
        <taxon>Ditrysia</taxon>
        <taxon>Papilionoidea</taxon>
        <taxon>Papilionidae</taxon>
        <taxon>Papilioninae</taxon>
        <taxon>Iphiclides</taxon>
    </lineage>
</organism>
<evidence type="ECO:0000313" key="5">
    <source>
        <dbReference type="EMBL" id="CAH2047069.1"/>
    </source>
</evidence>
<dbReference type="Gene3D" id="3.40.50.150">
    <property type="entry name" value="Vaccinia Virus protein VP39"/>
    <property type="match status" value="1"/>
</dbReference>
<sequence length="286" mass="32458">MLFLQRTNCIVRRKLAVNIQKYLFGSACTLQQNQRQAWATTTVDPMDVERHGQLMKHWWDENGAIKALHSMNLVRVPFIRDGLVQISPDERNATPLINKKILDVGCGGGILSEGLARLGANVTGIDAGKELIELAIKHSKVNPKLNNNLPSYFCTTIEEHCQEFKNHYDAVVASEVIEHVYNKELFVKACVETLKPGGRIFFTTPNRSRVTQFLGIFVAEYVLNSIPRGTHQYDKFMTSPELAFLLDRNNCHVELSYGLSYNPFSNRWKFVKSQILLFAMQAVKLA</sequence>
<dbReference type="CDD" id="cd02440">
    <property type="entry name" value="AdoMet_MTases"/>
    <property type="match status" value="1"/>
</dbReference>
<keyword evidence="3" id="KW-0831">Ubiquinone biosynthesis</keyword>
<keyword evidence="6" id="KW-1185">Reference proteome</keyword>
<feature type="non-terminal residue" evidence="5">
    <location>
        <position position="286"/>
    </location>
</feature>
<dbReference type="PANTHER" id="PTHR43464:SF19">
    <property type="entry name" value="UBIQUINONE BIOSYNTHESIS O-METHYLTRANSFERASE, MITOCHONDRIAL"/>
    <property type="match status" value="1"/>
</dbReference>
<evidence type="ECO:0000256" key="4">
    <source>
        <dbReference type="ARBA" id="ARBA00022691"/>
    </source>
</evidence>
<evidence type="ECO:0000256" key="2">
    <source>
        <dbReference type="ARBA" id="ARBA00022679"/>
    </source>
</evidence>
<dbReference type="NCBIfam" id="TIGR01983">
    <property type="entry name" value="UbiG"/>
    <property type="match status" value="1"/>
</dbReference>
<name>A0ABN8I4I7_9NEOP</name>